<dbReference type="SUPFAM" id="SSF81585">
    <property type="entry name" value="PsbU/PolX domain-like"/>
    <property type="match status" value="1"/>
</dbReference>
<dbReference type="Proteomes" id="UP000003959">
    <property type="component" value="Unassembled WGS sequence"/>
</dbReference>
<accession>F4XIQ3</accession>
<evidence type="ECO:0000256" key="1">
    <source>
        <dbReference type="ARBA" id="ARBA00004170"/>
    </source>
</evidence>
<dbReference type="EMBL" id="GL890819">
    <property type="protein sequence ID" value="EGJ35565.1"/>
    <property type="molecule type" value="Genomic_DNA"/>
</dbReference>
<feature type="signal peptide" evidence="7">
    <location>
        <begin position="1"/>
        <end position="28"/>
    </location>
</feature>
<dbReference type="HOGENOM" id="CLU_141240_1_0_3"/>
<evidence type="ECO:0000256" key="5">
    <source>
        <dbReference type="ARBA" id="ARBA00023136"/>
    </source>
</evidence>
<reference evidence="9" key="1">
    <citation type="journal article" date="2011" name="Proc. Natl. Acad. Sci. U.S.A.">
        <title>Genomic insights into the physiology and ecology of the marine filamentous cyanobacterium Lyngbya majuscula.</title>
        <authorList>
            <person name="Jones A.C."/>
            <person name="Monroe E.A."/>
            <person name="Podell S."/>
            <person name="Hess W.R."/>
            <person name="Klages S."/>
            <person name="Esquenazi E."/>
            <person name="Niessen S."/>
            <person name="Hoover H."/>
            <person name="Rothmann M."/>
            <person name="Lasken R.S."/>
            <person name="Yates J.R.III."/>
            <person name="Reinhardt R."/>
            <person name="Kube M."/>
            <person name="Burkart M.D."/>
            <person name="Allen E.E."/>
            <person name="Dorrestein P.C."/>
            <person name="Gerwick W.H."/>
            <person name="Gerwick L."/>
        </authorList>
    </citation>
    <scope>NUCLEOTIDE SEQUENCE [LARGE SCALE GENOMIC DNA]</scope>
    <source>
        <strain evidence="9">3L</strain>
    </source>
</reference>
<dbReference type="NCBIfam" id="NF002708">
    <property type="entry name" value="PRK02515.1"/>
    <property type="match status" value="1"/>
</dbReference>
<evidence type="ECO:0000313" key="8">
    <source>
        <dbReference type="EMBL" id="EGJ35565.1"/>
    </source>
</evidence>
<evidence type="ECO:0000256" key="7">
    <source>
        <dbReference type="SAM" id="SignalP"/>
    </source>
</evidence>
<dbReference type="GO" id="GO:0042549">
    <property type="term" value="P:photosystem II stabilization"/>
    <property type="evidence" value="ECO:0007669"/>
    <property type="project" value="InterPro"/>
</dbReference>
<keyword evidence="4" id="KW-0793">Thylakoid</keyword>
<dbReference type="GO" id="GO:0009654">
    <property type="term" value="C:photosystem II oxygen evolving complex"/>
    <property type="evidence" value="ECO:0007669"/>
    <property type="project" value="InterPro"/>
</dbReference>
<evidence type="ECO:0000256" key="3">
    <source>
        <dbReference type="ARBA" id="ARBA00022982"/>
    </source>
</evidence>
<dbReference type="InterPro" id="IPR010527">
    <property type="entry name" value="PSII_PsbU"/>
</dbReference>
<comment type="similarity">
    <text evidence="2">Belongs to the PsbU family.</text>
</comment>
<feature type="chain" id="PRO_5003319606" evidence="7">
    <location>
        <begin position="29"/>
        <end position="154"/>
    </location>
</feature>
<keyword evidence="5" id="KW-0472">Membrane</keyword>
<keyword evidence="6" id="KW-0604">Photosystem II</keyword>
<evidence type="ECO:0000256" key="6">
    <source>
        <dbReference type="ARBA" id="ARBA00023276"/>
    </source>
</evidence>
<dbReference type="Gene3D" id="1.10.150.320">
    <property type="entry name" value="Photosystem II 12 kDa extrinsic protein"/>
    <property type="match status" value="1"/>
</dbReference>
<gene>
    <name evidence="8" type="ORF">LYNGBM3L_02870</name>
</gene>
<keyword evidence="9" id="KW-1185">Reference proteome</keyword>
<proteinExistence type="inferred from homology"/>
<evidence type="ECO:0000256" key="4">
    <source>
        <dbReference type="ARBA" id="ARBA00023078"/>
    </source>
</evidence>
<evidence type="ECO:0000256" key="2">
    <source>
        <dbReference type="ARBA" id="ARBA00010827"/>
    </source>
</evidence>
<dbReference type="GO" id="GO:0015979">
    <property type="term" value="P:photosynthesis"/>
    <property type="evidence" value="ECO:0007669"/>
    <property type="project" value="InterPro"/>
</dbReference>
<comment type="subcellular location">
    <subcellularLocation>
        <location evidence="1">Membrane</location>
        <topology evidence="1">Peripheral membrane protein</topology>
    </subcellularLocation>
</comment>
<keyword evidence="3" id="KW-0249">Electron transport</keyword>
<name>F4XIQ3_9CYAN</name>
<evidence type="ECO:0000313" key="9">
    <source>
        <dbReference type="Proteomes" id="UP000003959"/>
    </source>
</evidence>
<protein>
    <submittedName>
        <fullName evidence="8">Photosystem II 12 kDa extrinsic protein PsbU</fullName>
    </submittedName>
</protein>
<keyword evidence="7" id="KW-0732">Signal</keyword>
<keyword evidence="6" id="KW-0602">Photosynthesis</keyword>
<dbReference type="PROSITE" id="PS51257">
    <property type="entry name" value="PROKAR_LIPOPROTEIN"/>
    <property type="match status" value="1"/>
</dbReference>
<keyword evidence="3" id="KW-0813">Transport</keyword>
<dbReference type="AlphaFoldDB" id="F4XIQ3"/>
<dbReference type="GO" id="GO:0019898">
    <property type="term" value="C:extrinsic component of membrane"/>
    <property type="evidence" value="ECO:0007669"/>
    <property type="project" value="InterPro"/>
</dbReference>
<sequence>MRKLRHLAVLCLLVLSLGCLGLSQSAIASPMSSADTFSLNNLTLPSSTALIARSRSNEADRKLSTEFGEKIDLNNTHVRKFRHYRGFYPNLASKIIQEGKIHPYKSVEDVLKIPGLSERQKKLLQAQIDEGTFTATPRSEVYNAGDDRYNPGVY</sequence>
<dbReference type="eggNOG" id="COG1555">
    <property type="taxonomic scope" value="Bacteria"/>
</dbReference>
<dbReference type="Pfam" id="PF06514">
    <property type="entry name" value="PsbU"/>
    <property type="match status" value="1"/>
</dbReference>
<organism evidence="8 9">
    <name type="scientific">Moorena producens 3L</name>
    <dbReference type="NCBI Taxonomy" id="489825"/>
    <lineage>
        <taxon>Bacteria</taxon>
        <taxon>Bacillati</taxon>
        <taxon>Cyanobacteriota</taxon>
        <taxon>Cyanophyceae</taxon>
        <taxon>Coleofasciculales</taxon>
        <taxon>Coleofasciculaceae</taxon>
        <taxon>Moorena</taxon>
    </lineage>
</organism>